<dbReference type="Pfam" id="PF14023">
    <property type="entry name" value="Bestrophin-like"/>
    <property type="match status" value="1"/>
</dbReference>
<dbReference type="AlphaFoldDB" id="A0A3A8JKE5"/>
<evidence type="ECO:0000256" key="2">
    <source>
        <dbReference type="SAM" id="Phobius"/>
    </source>
</evidence>
<dbReference type="Proteomes" id="UP000268094">
    <property type="component" value="Unassembled WGS sequence"/>
</dbReference>
<keyword evidence="4" id="KW-1185">Reference proteome</keyword>
<dbReference type="EMBL" id="RAVZ01000062">
    <property type="protein sequence ID" value="RKG89973.1"/>
    <property type="molecule type" value="Genomic_DNA"/>
</dbReference>
<sequence>MAHSRATSNAFPAGVSASKMTVCRRARKPPAGLCSEGRFTASQLRRNPPSVEEGGRPVPATASSRRNVRHRHCTWTCARVAPSHARGHRHRLACRGVVLTWVEAGGWSMVVGLLDILPTWVLALGVMGLIFVALEAGFRLSHRRPGLDEASALQASVLGLVALLLSFSFSMAEERFSQRRDLVVKEANAIGTLYLRSGFLPEPTRGEMRTRLRRYVDLRLEAYVFVGDRERFTQLRTEADQIQGELWSLLDAIVLQQPTGIQTLTTQALNDVIDVSAERLSAARNLIPDTIFVLLLIGVLGSGLLLGYQPETHSRGWICWTVFTVMLTAVMFTLLDLDLPDRGRIRTSQQPLHELRQQMESIP</sequence>
<evidence type="ECO:0000313" key="3">
    <source>
        <dbReference type="EMBL" id="RKG89973.1"/>
    </source>
</evidence>
<feature type="transmembrane region" description="Helical" evidence="2">
    <location>
        <begin position="290"/>
        <end position="308"/>
    </location>
</feature>
<proteinExistence type="predicted"/>
<protein>
    <submittedName>
        <fullName evidence="3">DUF4239 domain-containing protein</fullName>
    </submittedName>
</protein>
<feature type="transmembrane region" description="Helical" evidence="2">
    <location>
        <begin position="152"/>
        <end position="172"/>
    </location>
</feature>
<feature type="region of interest" description="Disordered" evidence="1">
    <location>
        <begin position="44"/>
        <end position="65"/>
    </location>
</feature>
<evidence type="ECO:0000256" key="1">
    <source>
        <dbReference type="SAM" id="MobiDB-lite"/>
    </source>
</evidence>
<keyword evidence="2" id="KW-1133">Transmembrane helix</keyword>
<comment type="caution">
    <text evidence="3">The sequence shown here is derived from an EMBL/GenBank/DDBJ whole genome shotgun (WGS) entry which is preliminary data.</text>
</comment>
<evidence type="ECO:0000313" key="4">
    <source>
        <dbReference type="Proteomes" id="UP000268094"/>
    </source>
</evidence>
<feature type="transmembrane region" description="Helical" evidence="2">
    <location>
        <begin position="92"/>
        <end position="114"/>
    </location>
</feature>
<gene>
    <name evidence="3" type="ORF">D7V88_11815</name>
</gene>
<feature type="transmembrane region" description="Helical" evidence="2">
    <location>
        <begin position="317"/>
        <end position="335"/>
    </location>
</feature>
<name>A0A3A8JKE5_9BACT</name>
<reference evidence="4" key="1">
    <citation type="submission" date="2018-09" db="EMBL/GenBank/DDBJ databases">
        <authorList>
            <person name="Livingstone P.G."/>
            <person name="Whitworth D.E."/>
        </authorList>
    </citation>
    <scope>NUCLEOTIDE SEQUENCE [LARGE SCALE GENOMIC DNA]</scope>
    <source>
        <strain evidence="4">CA054A</strain>
    </source>
</reference>
<dbReference type="InterPro" id="IPR025333">
    <property type="entry name" value="DUF4239"/>
</dbReference>
<keyword evidence="2" id="KW-0472">Membrane</keyword>
<keyword evidence="2" id="KW-0812">Transmembrane</keyword>
<feature type="transmembrane region" description="Helical" evidence="2">
    <location>
        <begin position="120"/>
        <end position="140"/>
    </location>
</feature>
<organism evidence="3 4">
    <name type="scientific">Corallococcus terminator</name>
    <dbReference type="NCBI Taxonomy" id="2316733"/>
    <lineage>
        <taxon>Bacteria</taxon>
        <taxon>Pseudomonadati</taxon>
        <taxon>Myxococcota</taxon>
        <taxon>Myxococcia</taxon>
        <taxon>Myxococcales</taxon>
        <taxon>Cystobacterineae</taxon>
        <taxon>Myxococcaceae</taxon>
        <taxon>Corallococcus</taxon>
    </lineage>
</organism>
<accession>A0A3A8JKE5</accession>